<dbReference type="PANTHER" id="PTHR14969">
    <property type="entry name" value="SPHINGOSINE-1-PHOSPHATE PHOSPHOHYDROLASE"/>
    <property type="match status" value="1"/>
</dbReference>
<comment type="caution">
    <text evidence="9">The sequence shown here is derived from an EMBL/GenBank/DDBJ whole genome shotgun (WGS) entry which is preliminary data.</text>
</comment>
<keyword evidence="6" id="KW-0472">Membrane</keyword>
<organism evidence="9 10">
    <name type="scientific">Streptomyces inusitatus</name>
    <dbReference type="NCBI Taxonomy" id="68221"/>
    <lineage>
        <taxon>Bacteria</taxon>
        <taxon>Bacillati</taxon>
        <taxon>Actinomycetota</taxon>
        <taxon>Actinomycetes</taxon>
        <taxon>Kitasatosporales</taxon>
        <taxon>Streptomycetaceae</taxon>
        <taxon>Streptomyces</taxon>
    </lineage>
</organism>
<evidence type="ECO:0000256" key="2">
    <source>
        <dbReference type="ARBA" id="ARBA00022475"/>
    </source>
</evidence>
<evidence type="ECO:0000256" key="7">
    <source>
        <dbReference type="SAM" id="MobiDB-lite"/>
    </source>
</evidence>
<keyword evidence="5" id="KW-1133">Transmembrane helix</keyword>
<keyword evidence="3" id="KW-0812">Transmembrane</keyword>
<comment type="subcellular location">
    <subcellularLocation>
        <location evidence="1">Cell membrane</location>
        <topology evidence="1">Multi-pass membrane protein</topology>
    </subcellularLocation>
</comment>
<reference evidence="9" key="2">
    <citation type="submission" date="2020-09" db="EMBL/GenBank/DDBJ databases">
        <authorList>
            <person name="Sun Q."/>
            <person name="Ohkuma M."/>
        </authorList>
    </citation>
    <scope>NUCLEOTIDE SEQUENCE</scope>
    <source>
        <strain evidence="9">JCM 4988</strain>
    </source>
</reference>
<evidence type="ECO:0000313" key="9">
    <source>
        <dbReference type="EMBL" id="GGZ19099.1"/>
    </source>
</evidence>
<accession>A0A918PQ23</accession>
<protein>
    <recommendedName>
        <fullName evidence="8">Phosphatidic acid phosphatase type 2/haloperoxidase domain-containing protein</fullName>
    </recommendedName>
</protein>
<dbReference type="GO" id="GO:0016787">
    <property type="term" value="F:hydrolase activity"/>
    <property type="evidence" value="ECO:0007669"/>
    <property type="project" value="UniProtKB-KW"/>
</dbReference>
<dbReference type="EMBL" id="BMWG01000002">
    <property type="protein sequence ID" value="GGZ19099.1"/>
    <property type="molecule type" value="Genomic_DNA"/>
</dbReference>
<dbReference type="InterPro" id="IPR000326">
    <property type="entry name" value="PAP2/HPO"/>
</dbReference>
<keyword evidence="4" id="KW-0378">Hydrolase</keyword>
<dbReference type="RefSeq" id="WP_190121609.1">
    <property type="nucleotide sequence ID" value="NZ_BMWG01000002.1"/>
</dbReference>
<proteinExistence type="predicted"/>
<dbReference type="Proteomes" id="UP000630936">
    <property type="component" value="Unassembled WGS sequence"/>
</dbReference>
<dbReference type="Gene3D" id="1.20.144.10">
    <property type="entry name" value="Phosphatidic acid phosphatase type 2/haloperoxidase"/>
    <property type="match status" value="1"/>
</dbReference>
<keyword evidence="2" id="KW-1003">Cell membrane</keyword>
<evidence type="ECO:0000256" key="3">
    <source>
        <dbReference type="ARBA" id="ARBA00022692"/>
    </source>
</evidence>
<feature type="domain" description="Phosphatidic acid phosphatase type 2/haloperoxidase" evidence="8">
    <location>
        <begin position="61"/>
        <end position="226"/>
    </location>
</feature>
<reference evidence="9" key="1">
    <citation type="journal article" date="2014" name="Int. J. Syst. Evol. Microbiol.">
        <title>Complete genome sequence of Corynebacterium casei LMG S-19264T (=DSM 44701T), isolated from a smear-ripened cheese.</title>
        <authorList>
            <consortium name="US DOE Joint Genome Institute (JGI-PGF)"/>
            <person name="Walter F."/>
            <person name="Albersmeier A."/>
            <person name="Kalinowski J."/>
            <person name="Ruckert C."/>
        </authorList>
    </citation>
    <scope>NUCLEOTIDE SEQUENCE</scope>
    <source>
        <strain evidence="9">JCM 4988</strain>
    </source>
</reference>
<evidence type="ECO:0000256" key="1">
    <source>
        <dbReference type="ARBA" id="ARBA00004651"/>
    </source>
</evidence>
<gene>
    <name evidence="9" type="ORF">GCM10010387_09700</name>
</gene>
<dbReference type="Pfam" id="PF01569">
    <property type="entry name" value="PAP2"/>
    <property type="match status" value="1"/>
</dbReference>
<feature type="region of interest" description="Disordered" evidence="7">
    <location>
        <begin position="88"/>
        <end position="151"/>
    </location>
</feature>
<dbReference type="PANTHER" id="PTHR14969:SF62">
    <property type="entry name" value="DECAPRENYLPHOSPHORYL-5-PHOSPHORIBOSE PHOSPHATASE RV3807C-RELATED"/>
    <property type="match status" value="1"/>
</dbReference>
<evidence type="ECO:0000256" key="5">
    <source>
        <dbReference type="ARBA" id="ARBA00022989"/>
    </source>
</evidence>
<dbReference type="SUPFAM" id="SSF48317">
    <property type="entry name" value="Acid phosphatase/Vanadium-dependent haloperoxidase"/>
    <property type="match status" value="1"/>
</dbReference>
<sequence length="246" mass="24510">MRYADCAAADRRLLAAMRDCGGRPGVAGAARALSHAGEHGALWLAAGLAGAAADRRRRSRWLRATALIGTAHLASLCLKWTVRRARPSPVRVSVPDHQDVPASGTVSHGVPRGLGGAGGRAPETVRQSPGRSSASAPPGGSGAARPPGAALGPLVRTAGPYSFPSSHATSAAAAAVVFGGLLPAAEPAVVVLAAAMCVSRLVVGVHYPSDVAAGAALGGLAARLGSRWTGGRGRGRTGGRGRGRAE</sequence>
<evidence type="ECO:0000259" key="8">
    <source>
        <dbReference type="SMART" id="SM00014"/>
    </source>
</evidence>
<dbReference type="SMART" id="SM00014">
    <property type="entry name" value="acidPPc"/>
    <property type="match status" value="1"/>
</dbReference>
<feature type="compositionally biased region" description="Low complexity" evidence="7">
    <location>
        <begin position="128"/>
        <end position="151"/>
    </location>
</feature>
<evidence type="ECO:0000256" key="4">
    <source>
        <dbReference type="ARBA" id="ARBA00022801"/>
    </source>
</evidence>
<dbReference type="AlphaFoldDB" id="A0A918PQ23"/>
<evidence type="ECO:0000256" key="6">
    <source>
        <dbReference type="ARBA" id="ARBA00023136"/>
    </source>
</evidence>
<dbReference type="GO" id="GO:0005886">
    <property type="term" value="C:plasma membrane"/>
    <property type="evidence" value="ECO:0007669"/>
    <property type="project" value="UniProtKB-SubCell"/>
</dbReference>
<name>A0A918PQ23_9ACTN</name>
<dbReference type="InterPro" id="IPR036938">
    <property type="entry name" value="PAP2/HPO_sf"/>
</dbReference>
<keyword evidence="10" id="KW-1185">Reference proteome</keyword>
<evidence type="ECO:0000313" key="10">
    <source>
        <dbReference type="Proteomes" id="UP000630936"/>
    </source>
</evidence>